<evidence type="ECO:0000256" key="7">
    <source>
        <dbReference type="ARBA" id="ARBA00023098"/>
    </source>
</evidence>
<dbReference type="InterPro" id="IPR002076">
    <property type="entry name" value="ELO_fam"/>
</dbReference>
<dbReference type="Pfam" id="PF00754">
    <property type="entry name" value="F5_F8_type_C"/>
    <property type="match status" value="1"/>
</dbReference>
<keyword evidence="5 10" id="KW-0276">Fatty acid metabolism</keyword>
<comment type="catalytic activity">
    <reaction evidence="10">
        <text>a very-long-chain acyl-CoA + malonyl-CoA + H(+) = a very-long-chain 3-oxoacyl-CoA + CO2 + CoA</text>
        <dbReference type="Rhea" id="RHEA:32727"/>
        <dbReference type="ChEBI" id="CHEBI:15378"/>
        <dbReference type="ChEBI" id="CHEBI:16526"/>
        <dbReference type="ChEBI" id="CHEBI:57287"/>
        <dbReference type="ChEBI" id="CHEBI:57384"/>
        <dbReference type="ChEBI" id="CHEBI:90725"/>
        <dbReference type="ChEBI" id="CHEBI:90736"/>
        <dbReference type="EC" id="2.3.1.199"/>
    </reaction>
</comment>
<dbReference type="Gene3D" id="2.60.120.260">
    <property type="entry name" value="Galactose-binding domain-like"/>
    <property type="match status" value="1"/>
</dbReference>
<dbReference type="InterPro" id="IPR008979">
    <property type="entry name" value="Galactose-bd-like_sf"/>
</dbReference>
<evidence type="ECO:0000256" key="1">
    <source>
        <dbReference type="ARBA" id="ARBA00004141"/>
    </source>
</evidence>
<gene>
    <name evidence="12" type="ORF">TOA249_LOCUS6303</name>
</gene>
<feature type="transmembrane region" description="Helical" evidence="10">
    <location>
        <begin position="281"/>
        <end position="303"/>
    </location>
</feature>
<dbReference type="GO" id="GO:0019367">
    <property type="term" value="P:fatty acid elongation, saturated fatty acid"/>
    <property type="evidence" value="ECO:0007669"/>
    <property type="project" value="TreeGrafter"/>
</dbReference>
<dbReference type="GO" id="GO:0034625">
    <property type="term" value="P:fatty acid elongation, monounsaturated fatty acid"/>
    <property type="evidence" value="ECO:0007669"/>
    <property type="project" value="TreeGrafter"/>
</dbReference>
<dbReference type="GO" id="GO:0042761">
    <property type="term" value="P:very long-chain fatty acid biosynthetic process"/>
    <property type="evidence" value="ECO:0007669"/>
    <property type="project" value="TreeGrafter"/>
</dbReference>
<evidence type="ECO:0000256" key="4">
    <source>
        <dbReference type="ARBA" id="ARBA00022692"/>
    </source>
</evidence>
<comment type="caution">
    <text evidence="12">The sequence shown here is derived from an EMBL/GenBank/DDBJ whole genome shotgun (WGS) entry which is preliminary data.</text>
</comment>
<evidence type="ECO:0000313" key="12">
    <source>
        <dbReference type="EMBL" id="CAF4538524.1"/>
    </source>
</evidence>
<feature type="transmembrane region" description="Helical" evidence="10">
    <location>
        <begin position="148"/>
        <end position="168"/>
    </location>
</feature>
<dbReference type="SUPFAM" id="SSF49785">
    <property type="entry name" value="Galactose-binding domain-like"/>
    <property type="match status" value="1"/>
</dbReference>
<sequence>MTLTESNAFISMSSSADQDYPPSNILDPSDNVFWMTTGLYPQEFIITFKEPIEFRQLRFVTANVKRFVMFTTSNTEPRSFDTILEKTIPNNENALQVNEYTLDRSMEVRYLKCVILAGYDSFASVHSLKFDAGKTHIRVKNWTLMQDVFPTVMIAVVYIFAIIFGRLWMKNQKPFELRNFMFIYNILQVIFCSYVTYESAYVWYEERYSFLCQPVDYSYRKTAIRACAACWWYYILKIADLTDTIIFVLRKKDNQITFLHVYHHLTMLFFSWYGGKYVAGGQSIFISILNSFIHIIMYAYYGLSACGSHIQKYLWWKRYLTQAQIIQFIAVILHSNPMSNTSIISTISSNENFKVKRKHNSQENSSCCARYWFIIITSVLSLFLVIASVLLTYTLNKQAEREQKRQIIKNEFKRKHQVTNKVLDTIMKDGLVYKWIKSQKGSIATTFKELFTDISETLFDS</sequence>
<dbReference type="EMBL" id="CAJOBS010000264">
    <property type="protein sequence ID" value="CAF4538524.1"/>
    <property type="molecule type" value="Genomic_DNA"/>
</dbReference>
<dbReference type="PROSITE" id="PS01188">
    <property type="entry name" value="ELO"/>
    <property type="match status" value="1"/>
</dbReference>
<evidence type="ECO:0000256" key="9">
    <source>
        <dbReference type="ARBA" id="ARBA00023160"/>
    </source>
</evidence>
<dbReference type="GO" id="GO:0034626">
    <property type="term" value="P:fatty acid elongation, polyunsaturated fatty acid"/>
    <property type="evidence" value="ECO:0007669"/>
    <property type="project" value="TreeGrafter"/>
</dbReference>
<feature type="domain" description="F5/8 type C" evidence="11">
    <location>
        <begin position="12"/>
        <end position="125"/>
    </location>
</feature>
<evidence type="ECO:0000313" key="13">
    <source>
        <dbReference type="Proteomes" id="UP000663838"/>
    </source>
</evidence>
<dbReference type="Pfam" id="PF01151">
    <property type="entry name" value="ELO"/>
    <property type="match status" value="1"/>
</dbReference>
<keyword evidence="8 10" id="KW-0472">Membrane</keyword>
<protein>
    <recommendedName>
        <fullName evidence="10">Elongation of very long chain fatty acids protein</fullName>
        <ecNumber evidence="10">2.3.1.199</ecNumber>
    </recommendedName>
    <alternativeName>
        <fullName evidence="10">Very-long-chain 3-oxoacyl-CoA synthase</fullName>
    </alternativeName>
</protein>
<dbReference type="GO" id="GO:0005789">
    <property type="term" value="C:endoplasmic reticulum membrane"/>
    <property type="evidence" value="ECO:0007669"/>
    <property type="project" value="TreeGrafter"/>
</dbReference>
<reference evidence="12" key="1">
    <citation type="submission" date="2021-02" db="EMBL/GenBank/DDBJ databases">
        <authorList>
            <person name="Nowell W R."/>
        </authorList>
    </citation>
    <scope>NUCLEOTIDE SEQUENCE</scope>
</reference>
<dbReference type="EC" id="2.3.1.199" evidence="10"/>
<dbReference type="GO" id="GO:0030148">
    <property type="term" value="P:sphingolipid biosynthetic process"/>
    <property type="evidence" value="ECO:0007669"/>
    <property type="project" value="TreeGrafter"/>
</dbReference>
<evidence type="ECO:0000256" key="3">
    <source>
        <dbReference type="ARBA" id="ARBA00022679"/>
    </source>
</evidence>
<dbReference type="GO" id="GO:0009922">
    <property type="term" value="F:fatty acid elongase activity"/>
    <property type="evidence" value="ECO:0007669"/>
    <property type="project" value="UniProtKB-EC"/>
</dbReference>
<dbReference type="InterPro" id="IPR030457">
    <property type="entry name" value="ELO_CS"/>
</dbReference>
<evidence type="ECO:0000256" key="5">
    <source>
        <dbReference type="ARBA" id="ARBA00022832"/>
    </source>
</evidence>
<accession>A0A820XW47</accession>
<evidence type="ECO:0000259" key="11">
    <source>
        <dbReference type="Pfam" id="PF00754"/>
    </source>
</evidence>
<feature type="transmembrane region" description="Helical" evidence="10">
    <location>
        <begin position="180"/>
        <end position="197"/>
    </location>
</feature>
<keyword evidence="7 10" id="KW-0443">Lipid metabolism</keyword>
<dbReference type="InterPro" id="IPR000421">
    <property type="entry name" value="FA58C"/>
</dbReference>
<proteinExistence type="inferred from homology"/>
<evidence type="ECO:0000256" key="8">
    <source>
        <dbReference type="ARBA" id="ARBA00023136"/>
    </source>
</evidence>
<organism evidence="12 13">
    <name type="scientific">Rotaria socialis</name>
    <dbReference type="NCBI Taxonomy" id="392032"/>
    <lineage>
        <taxon>Eukaryota</taxon>
        <taxon>Metazoa</taxon>
        <taxon>Spiralia</taxon>
        <taxon>Gnathifera</taxon>
        <taxon>Rotifera</taxon>
        <taxon>Eurotatoria</taxon>
        <taxon>Bdelloidea</taxon>
        <taxon>Philodinida</taxon>
        <taxon>Philodinidae</taxon>
        <taxon>Rotaria</taxon>
    </lineage>
</organism>
<evidence type="ECO:0000256" key="10">
    <source>
        <dbReference type="RuleBase" id="RU361115"/>
    </source>
</evidence>
<comment type="similarity">
    <text evidence="10">Belongs to the ELO family.</text>
</comment>
<feature type="transmembrane region" description="Helical" evidence="10">
    <location>
        <begin position="371"/>
        <end position="395"/>
    </location>
</feature>
<comment type="subcellular location">
    <subcellularLocation>
        <location evidence="1">Membrane</location>
        <topology evidence="1">Multi-pass membrane protein</topology>
    </subcellularLocation>
</comment>
<feature type="transmembrane region" description="Helical" evidence="10">
    <location>
        <begin position="256"/>
        <end position="275"/>
    </location>
</feature>
<keyword evidence="4 10" id="KW-0812">Transmembrane</keyword>
<keyword evidence="6 10" id="KW-1133">Transmembrane helix</keyword>
<dbReference type="Proteomes" id="UP000663838">
    <property type="component" value="Unassembled WGS sequence"/>
</dbReference>
<keyword evidence="2 10" id="KW-0444">Lipid biosynthesis</keyword>
<dbReference type="PANTHER" id="PTHR11157">
    <property type="entry name" value="FATTY ACID ACYL TRANSFERASE-RELATED"/>
    <property type="match status" value="1"/>
</dbReference>
<dbReference type="PANTHER" id="PTHR11157:SF126">
    <property type="entry name" value="ELONGATION OF VERY LONG CHAIN FATTY ACIDS PROTEIN"/>
    <property type="match status" value="1"/>
</dbReference>
<name>A0A820XW47_9BILA</name>
<evidence type="ECO:0000256" key="2">
    <source>
        <dbReference type="ARBA" id="ARBA00022516"/>
    </source>
</evidence>
<dbReference type="AlphaFoldDB" id="A0A820XW47"/>
<keyword evidence="9 10" id="KW-0275">Fatty acid biosynthesis</keyword>
<keyword evidence="3 10" id="KW-0808">Transferase</keyword>
<evidence type="ECO:0000256" key="6">
    <source>
        <dbReference type="ARBA" id="ARBA00022989"/>
    </source>
</evidence>